<evidence type="ECO:0000256" key="2">
    <source>
        <dbReference type="ARBA" id="ARBA00022448"/>
    </source>
</evidence>
<dbReference type="Pfam" id="PF00005">
    <property type="entry name" value="ABC_tran"/>
    <property type="match status" value="2"/>
</dbReference>
<organism evidence="11 12">
    <name type="scientific">Wickerhamomyces pijperi</name>
    <name type="common">Yeast</name>
    <name type="synonym">Pichia pijperi</name>
    <dbReference type="NCBI Taxonomy" id="599730"/>
    <lineage>
        <taxon>Eukaryota</taxon>
        <taxon>Fungi</taxon>
        <taxon>Dikarya</taxon>
        <taxon>Ascomycota</taxon>
        <taxon>Saccharomycotina</taxon>
        <taxon>Saccharomycetes</taxon>
        <taxon>Phaffomycetales</taxon>
        <taxon>Wickerhamomycetaceae</taxon>
        <taxon>Wickerhamomyces</taxon>
    </lineage>
</organism>
<dbReference type="OrthoDB" id="66620at2759"/>
<dbReference type="PROSITE" id="PS00211">
    <property type="entry name" value="ABC_TRANSPORTER_1"/>
    <property type="match status" value="2"/>
</dbReference>
<dbReference type="AlphaFoldDB" id="A0A9P8Q6W8"/>
<dbReference type="GO" id="GO:0016887">
    <property type="term" value="F:ATP hydrolysis activity"/>
    <property type="evidence" value="ECO:0007669"/>
    <property type="project" value="InterPro"/>
</dbReference>
<evidence type="ECO:0000256" key="3">
    <source>
        <dbReference type="ARBA" id="ARBA00022692"/>
    </source>
</evidence>
<evidence type="ECO:0000256" key="9">
    <source>
        <dbReference type="SAM" id="Phobius"/>
    </source>
</evidence>
<keyword evidence="6 9" id="KW-1133">Transmembrane helix</keyword>
<keyword evidence="4" id="KW-0547">Nucleotide-binding</keyword>
<feature type="compositionally biased region" description="Polar residues" evidence="8">
    <location>
        <begin position="10"/>
        <end position="31"/>
    </location>
</feature>
<dbReference type="GO" id="GO:0016020">
    <property type="term" value="C:membrane"/>
    <property type="evidence" value="ECO:0007669"/>
    <property type="project" value="UniProtKB-SubCell"/>
</dbReference>
<feature type="region of interest" description="Disordered" evidence="8">
    <location>
        <begin position="718"/>
        <end position="749"/>
    </location>
</feature>
<dbReference type="SUPFAM" id="SSF52540">
    <property type="entry name" value="P-loop containing nucleoside triphosphate hydrolases"/>
    <property type="match status" value="2"/>
</dbReference>
<feature type="transmembrane region" description="Helical" evidence="9">
    <location>
        <begin position="681"/>
        <end position="704"/>
    </location>
</feature>
<dbReference type="PANTHER" id="PTHR48041:SF119">
    <property type="entry name" value="ROA1P"/>
    <property type="match status" value="1"/>
</dbReference>
<dbReference type="Proteomes" id="UP000774326">
    <property type="component" value="Unassembled WGS sequence"/>
</dbReference>
<comment type="subcellular location">
    <subcellularLocation>
        <location evidence="1">Membrane</location>
        <topology evidence="1">Multi-pass membrane protein</topology>
    </subcellularLocation>
</comment>
<gene>
    <name evidence="11" type="ORF">WICPIJ_003926</name>
</gene>
<evidence type="ECO:0000256" key="5">
    <source>
        <dbReference type="ARBA" id="ARBA00022840"/>
    </source>
</evidence>
<evidence type="ECO:0000256" key="1">
    <source>
        <dbReference type="ARBA" id="ARBA00004141"/>
    </source>
</evidence>
<feature type="domain" description="ABC transporter" evidence="10">
    <location>
        <begin position="757"/>
        <end position="1013"/>
    </location>
</feature>
<evidence type="ECO:0000313" key="11">
    <source>
        <dbReference type="EMBL" id="KAH3685106.1"/>
    </source>
</evidence>
<dbReference type="PROSITE" id="PS50893">
    <property type="entry name" value="ABC_TRANSPORTER_2"/>
    <property type="match status" value="2"/>
</dbReference>
<dbReference type="Gene3D" id="3.40.50.300">
    <property type="entry name" value="P-loop containing nucleotide triphosphate hydrolases"/>
    <property type="match status" value="2"/>
</dbReference>
<dbReference type="GO" id="GO:0140359">
    <property type="term" value="F:ABC-type transporter activity"/>
    <property type="evidence" value="ECO:0007669"/>
    <property type="project" value="InterPro"/>
</dbReference>
<evidence type="ECO:0000256" key="4">
    <source>
        <dbReference type="ARBA" id="ARBA00022741"/>
    </source>
</evidence>
<proteinExistence type="predicted"/>
<evidence type="ECO:0000256" key="7">
    <source>
        <dbReference type="ARBA" id="ARBA00023136"/>
    </source>
</evidence>
<dbReference type="InterPro" id="IPR050352">
    <property type="entry name" value="ABCG_transporters"/>
</dbReference>
<evidence type="ECO:0000313" key="12">
    <source>
        <dbReference type="Proteomes" id="UP000774326"/>
    </source>
</evidence>
<dbReference type="InterPro" id="IPR017871">
    <property type="entry name" value="ABC_transporter-like_CS"/>
</dbReference>
<dbReference type="SMART" id="SM00382">
    <property type="entry name" value="AAA"/>
    <property type="match status" value="2"/>
</dbReference>
<keyword evidence="7 9" id="KW-0472">Membrane</keyword>
<dbReference type="GO" id="GO:0005524">
    <property type="term" value="F:ATP binding"/>
    <property type="evidence" value="ECO:0007669"/>
    <property type="project" value="UniProtKB-KW"/>
</dbReference>
<dbReference type="InterPro" id="IPR003439">
    <property type="entry name" value="ABC_transporter-like_ATP-bd"/>
</dbReference>
<evidence type="ECO:0000256" key="6">
    <source>
        <dbReference type="ARBA" id="ARBA00022989"/>
    </source>
</evidence>
<feature type="non-terminal residue" evidence="11">
    <location>
        <position position="1105"/>
    </location>
</feature>
<keyword evidence="3 9" id="KW-0812">Transmembrane</keyword>
<dbReference type="EMBL" id="JAEUBG010002157">
    <property type="protein sequence ID" value="KAH3685106.1"/>
    <property type="molecule type" value="Genomic_DNA"/>
</dbReference>
<sequence length="1105" mass="123290">MSQEEEEDQQNASSSVITPVKQLPSSETSESFQILNQNQTLTDGLSFHNVKTVELEVRNLSIWSKPHSTAGGKSDIESQTDNIDQSKKNILIHETSFVIPQGKLTAIMGGSGSGKSTLLNILAERSSVNSSNSSTLTSKSIKKTLLGPSSTLFKSGEIKYNDSSQISSIKSAYVVQDDILSPYLTTRETLRYAAQLRYDEADGTSNPSTYESRHHRIDKLVEEVIMELGLSDCSDTLVGGGDHGSKGGLSGGEKRRLSIGIQLLSNPSLIFLDEPTTGLDSHSAYLVIATLRNLTRRGRTIVVSIHQPREDVFFMFDRVCVLAYGMTMYHGDVNDGPNPQNRGVIGYFEKLIGERFPSGVNPADHIIDCVAVDSRTEHGERDGKFKIARYAEYWRANQPTEQQQTAAIATTGNETSGGKHSSVQRTFHQIQTQTRRTIKFTLRDRATLISLYIESIVMALICGWVFHQTPESTRSISGIRTIEGAMYSSAGLQGYLMLLFETYRLSKEDIKTFDREHTDGCVTSFTFLISRRIAKFPLEDFPSALMFSLITYFLFGLTRTAGQFLIFFSIILLNHLISMTFAPLCLSLTRARSYASASLVANLNFTLQSFTSGYFINTRTMPVYLRWIKYIVYLWYAFGGMVSNQFSDFHGDCPYSDPVLCQEYDGRVIIKELGFWANWEALPVCVMLIFVILNFAISGLLLKWRKVNVAMSKKVKSKRRSSTADEQEEEEEEEEDGKGLTLFDTEKPSVTSESFDIRLSNINLSVQTNHSINPFNSGKPQPKQILSDISAYFQPSRINVIMGPSGSGKTTLLNLISGRITSKEYTHSGDIKINGKQTTASLMTKVSSYVTQHDTHLLATLSVFETLSIAAKLRLPKLSKQHRNQTVVNIINKLGLRHCQDTLIGSEHTKGLSGGEKRRLSIAVQLLTNPEIIFLDEPTSGLDSFTAKSIIENLQNLAESEGKCIVMTIHQPRKDLFSCFGNVLLLAKGGKVVYDDAQGSMEQYFDNLGFPCSEVTNIGDHVLDLCCVDYRTKEKEIYSKARITGLVDNWSRVKRSTNNIMRIDSSSSLNFPKRTYATFLQSYSTSLKQNFLTLSRDPPTISSRL</sequence>
<name>A0A9P8Q6W8_WICPI</name>
<keyword evidence="2" id="KW-0813">Transport</keyword>
<evidence type="ECO:0000256" key="8">
    <source>
        <dbReference type="SAM" id="MobiDB-lite"/>
    </source>
</evidence>
<feature type="compositionally biased region" description="Acidic residues" evidence="8">
    <location>
        <begin position="725"/>
        <end position="736"/>
    </location>
</feature>
<feature type="transmembrane region" description="Helical" evidence="9">
    <location>
        <begin position="564"/>
        <end position="586"/>
    </location>
</feature>
<accession>A0A9P8Q6W8</accession>
<feature type="transmembrane region" description="Helical" evidence="9">
    <location>
        <begin position="541"/>
        <end position="558"/>
    </location>
</feature>
<reference evidence="11" key="2">
    <citation type="submission" date="2021-01" db="EMBL/GenBank/DDBJ databases">
        <authorList>
            <person name="Schikora-Tamarit M.A."/>
        </authorList>
    </citation>
    <scope>NUCLEOTIDE SEQUENCE</scope>
    <source>
        <strain evidence="11">CBS2887</strain>
    </source>
</reference>
<keyword evidence="12" id="KW-1185">Reference proteome</keyword>
<feature type="transmembrane region" description="Helical" evidence="9">
    <location>
        <begin position="627"/>
        <end position="646"/>
    </location>
</feature>
<protein>
    <recommendedName>
        <fullName evidence="10">ABC transporter domain-containing protein</fullName>
    </recommendedName>
</protein>
<dbReference type="InterPro" id="IPR027417">
    <property type="entry name" value="P-loop_NTPase"/>
</dbReference>
<dbReference type="PANTHER" id="PTHR48041">
    <property type="entry name" value="ABC TRANSPORTER G FAMILY MEMBER 28"/>
    <property type="match status" value="1"/>
</dbReference>
<evidence type="ECO:0000259" key="10">
    <source>
        <dbReference type="PROSITE" id="PS50893"/>
    </source>
</evidence>
<feature type="domain" description="ABC transporter" evidence="10">
    <location>
        <begin position="57"/>
        <end position="349"/>
    </location>
</feature>
<feature type="region of interest" description="Disordered" evidence="8">
    <location>
        <begin position="1"/>
        <end position="31"/>
    </location>
</feature>
<keyword evidence="5" id="KW-0067">ATP-binding</keyword>
<dbReference type="Pfam" id="PF19055">
    <property type="entry name" value="ABC2_membrane_7"/>
    <property type="match status" value="1"/>
</dbReference>
<dbReference type="InterPro" id="IPR013525">
    <property type="entry name" value="ABC2_TM"/>
</dbReference>
<dbReference type="InterPro" id="IPR003593">
    <property type="entry name" value="AAA+_ATPase"/>
</dbReference>
<comment type="caution">
    <text evidence="11">The sequence shown here is derived from an EMBL/GenBank/DDBJ whole genome shotgun (WGS) entry which is preliminary data.</text>
</comment>
<dbReference type="InterPro" id="IPR043926">
    <property type="entry name" value="ABCG_dom"/>
</dbReference>
<dbReference type="Pfam" id="PF01061">
    <property type="entry name" value="ABC2_membrane"/>
    <property type="match status" value="1"/>
</dbReference>
<reference evidence="11" key="1">
    <citation type="journal article" date="2021" name="Open Biol.">
        <title>Shared evolutionary footprints suggest mitochondrial oxidative damage underlies multiple complex I losses in fungi.</title>
        <authorList>
            <person name="Schikora-Tamarit M.A."/>
            <person name="Marcet-Houben M."/>
            <person name="Nosek J."/>
            <person name="Gabaldon T."/>
        </authorList>
    </citation>
    <scope>NUCLEOTIDE SEQUENCE</scope>
    <source>
        <strain evidence="11">CBS2887</strain>
    </source>
</reference>